<protein>
    <submittedName>
        <fullName evidence="4">SODIUM POTASSIUM ROOT DEFECTIVE 2-like</fullName>
    </submittedName>
</protein>
<dbReference type="InterPro" id="IPR044526">
    <property type="entry name" value="NAKR1-3"/>
</dbReference>
<feature type="compositionally biased region" description="Basic residues" evidence="2">
    <location>
        <begin position="73"/>
        <end position="82"/>
    </location>
</feature>
<dbReference type="PROSITE" id="PS50846">
    <property type="entry name" value="HMA_2"/>
    <property type="match status" value="1"/>
</dbReference>
<keyword evidence="5" id="KW-1185">Reference proteome</keyword>
<feature type="compositionally biased region" description="Low complexity" evidence="2">
    <location>
        <begin position="24"/>
        <end position="33"/>
    </location>
</feature>
<feature type="compositionally biased region" description="Basic and acidic residues" evidence="2">
    <location>
        <begin position="88"/>
        <end position="99"/>
    </location>
</feature>
<dbReference type="GO" id="GO:0046872">
    <property type="term" value="F:metal ion binding"/>
    <property type="evidence" value="ECO:0007669"/>
    <property type="project" value="InterPro"/>
</dbReference>
<dbReference type="PANTHER" id="PTHR46119:SF15">
    <property type="entry name" value="PROTEIN SODIUM POTASSIUM ROOT DEFECTIVE 2"/>
    <property type="match status" value="1"/>
</dbReference>
<dbReference type="OrthoDB" id="689350at2759"/>
<dbReference type="Gene3D" id="3.30.70.100">
    <property type="match status" value="1"/>
</dbReference>
<dbReference type="InterPro" id="IPR006121">
    <property type="entry name" value="HMA_dom"/>
</dbReference>
<accession>A0A8S0SD45</accession>
<comment type="subcellular location">
    <subcellularLocation>
        <location evidence="1">Membrane</location>
        <topology evidence="1">Peripheral membrane protein</topology>
    </subcellularLocation>
</comment>
<organism evidence="4 5">
    <name type="scientific">Olea europaea subsp. europaea</name>
    <dbReference type="NCBI Taxonomy" id="158383"/>
    <lineage>
        <taxon>Eukaryota</taxon>
        <taxon>Viridiplantae</taxon>
        <taxon>Streptophyta</taxon>
        <taxon>Embryophyta</taxon>
        <taxon>Tracheophyta</taxon>
        <taxon>Spermatophyta</taxon>
        <taxon>Magnoliopsida</taxon>
        <taxon>eudicotyledons</taxon>
        <taxon>Gunneridae</taxon>
        <taxon>Pentapetalae</taxon>
        <taxon>asterids</taxon>
        <taxon>lamiids</taxon>
        <taxon>Lamiales</taxon>
        <taxon>Oleaceae</taxon>
        <taxon>Oleeae</taxon>
        <taxon>Olea</taxon>
    </lineage>
</organism>
<feature type="region of interest" description="Disordered" evidence="2">
    <location>
        <begin position="20"/>
        <end position="99"/>
    </location>
</feature>
<dbReference type="SUPFAM" id="SSF55008">
    <property type="entry name" value="HMA, heavy metal-associated domain"/>
    <property type="match status" value="1"/>
</dbReference>
<comment type="caution">
    <text evidence="4">The sequence shown here is derived from an EMBL/GenBank/DDBJ whole genome shotgun (WGS) entry which is preliminary data.</text>
</comment>
<dbReference type="CDD" id="cd00371">
    <property type="entry name" value="HMA"/>
    <property type="match status" value="1"/>
</dbReference>
<evidence type="ECO:0000313" key="5">
    <source>
        <dbReference type="Proteomes" id="UP000594638"/>
    </source>
</evidence>
<dbReference type="EMBL" id="CACTIH010004303">
    <property type="protein sequence ID" value="CAA2990484.1"/>
    <property type="molecule type" value="Genomic_DNA"/>
</dbReference>
<dbReference type="InterPro" id="IPR036163">
    <property type="entry name" value="HMA_dom_sf"/>
</dbReference>
<dbReference type="GO" id="GO:0009626">
    <property type="term" value="P:plant-type hypersensitive response"/>
    <property type="evidence" value="ECO:0007669"/>
    <property type="project" value="UniProtKB-KW"/>
</dbReference>
<dbReference type="Pfam" id="PF00403">
    <property type="entry name" value="HMA"/>
    <property type="match status" value="1"/>
</dbReference>
<evidence type="ECO:0000256" key="1">
    <source>
        <dbReference type="ARBA" id="ARBA00004170"/>
    </source>
</evidence>
<dbReference type="AlphaFoldDB" id="A0A8S0SD45"/>
<dbReference type="GO" id="GO:0016020">
    <property type="term" value="C:membrane"/>
    <property type="evidence" value="ECO:0007669"/>
    <property type="project" value="UniProtKB-SubCell"/>
</dbReference>
<reference evidence="4 5" key="1">
    <citation type="submission" date="2019-12" db="EMBL/GenBank/DDBJ databases">
        <authorList>
            <person name="Alioto T."/>
            <person name="Alioto T."/>
            <person name="Gomez Garrido J."/>
        </authorList>
    </citation>
    <scope>NUCLEOTIDE SEQUENCE [LARGE SCALE GENOMIC DNA]</scope>
</reference>
<name>A0A8S0SD45_OLEEU</name>
<feature type="domain" description="HMA" evidence="3">
    <location>
        <begin position="187"/>
        <end position="253"/>
    </location>
</feature>
<proteinExistence type="predicted"/>
<sequence length="277" mass="30681">MKGIHIFCTSQAATAICPNMSEASSSSSSSSSSTAQLGSSRAIDRYNPIIRDERRNGNPLPPPPLSSQPKLTPKPRKHHSKNPKNPLKRNEETKKKKVLELEDEKLKRKDERFDNSTNVVRKSWSCTKPGDFISPAGSTRYLLNDKAFLEVLSDFDPVLKLVHDEPSKSKTDESCDGKLTCLSESPEQVVVLRVSLHCRGCERKMRKHISRMEGVKSFNIDFAAKKVTVIGDVTPLEVLSSISKVKNAQLWPPTLSSSLSPQNFTTPEFNYKGAAGA</sequence>
<evidence type="ECO:0000259" key="3">
    <source>
        <dbReference type="PROSITE" id="PS50846"/>
    </source>
</evidence>
<dbReference type="Gramene" id="OE9A098734T1">
    <property type="protein sequence ID" value="OE9A098734C1"/>
    <property type="gene ID" value="OE9A098734"/>
</dbReference>
<evidence type="ECO:0000256" key="2">
    <source>
        <dbReference type="SAM" id="MobiDB-lite"/>
    </source>
</evidence>
<dbReference type="Proteomes" id="UP000594638">
    <property type="component" value="Unassembled WGS sequence"/>
</dbReference>
<evidence type="ECO:0000313" key="4">
    <source>
        <dbReference type="EMBL" id="CAA2990484.1"/>
    </source>
</evidence>
<dbReference type="PANTHER" id="PTHR46119">
    <property type="entry name" value="OS08G0405700 PROTEIN"/>
    <property type="match status" value="1"/>
</dbReference>
<gene>
    <name evidence="4" type="ORF">OLEA9_A098734</name>
</gene>